<protein>
    <submittedName>
        <fullName evidence="1 3">Uncharacterized protein</fullName>
    </submittedName>
</protein>
<accession>A0A0R3WBM9</accession>
<gene>
    <name evidence="1" type="ORF">TASK_LOCUS8056</name>
</gene>
<keyword evidence="2" id="KW-1185">Reference proteome</keyword>
<name>A0A0R3WBM9_TAEAS</name>
<dbReference type="AlphaFoldDB" id="A0A0R3WBM9"/>
<reference evidence="1 2" key="2">
    <citation type="submission" date="2018-11" db="EMBL/GenBank/DDBJ databases">
        <authorList>
            <consortium name="Pathogen Informatics"/>
        </authorList>
    </citation>
    <scope>NUCLEOTIDE SEQUENCE [LARGE SCALE GENOMIC DNA]</scope>
</reference>
<dbReference type="WBParaSite" id="TASK_0000805501-mRNA-1">
    <property type="protein sequence ID" value="TASK_0000805501-mRNA-1"/>
    <property type="gene ID" value="TASK_0000805501"/>
</dbReference>
<dbReference type="EMBL" id="UYRS01018720">
    <property type="protein sequence ID" value="VDK39496.1"/>
    <property type="molecule type" value="Genomic_DNA"/>
</dbReference>
<evidence type="ECO:0000313" key="2">
    <source>
        <dbReference type="Proteomes" id="UP000282613"/>
    </source>
</evidence>
<sequence length="94" mass="10275">MRLVAKPSSGNSVECSSLDLLEDIETMGVVARPPSTGQSFGGHRISSEWYLMLLYQVRKLKSGCGEEKAELFYQDNGAALKTDSNLSWLDSSGE</sequence>
<evidence type="ECO:0000313" key="1">
    <source>
        <dbReference type="EMBL" id="VDK39496.1"/>
    </source>
</evidence>
<organism evidence="3">
    <name type="scientific">Taenia asiatica</name>
    <name type="common">Asian tapeworm</name>
    <dbReference type="NCBI Taxonomy" id="60517"/>
    <lineage>
        <taxon>Eukaryota</taxon>
        <taxon>Metazoa</taxon>
        <taxon>Spiralia</taxon>
        <taxon>Lophotrochozoa</taxon>
        <taxon>Platyhelminthes</taxon>
        <taxon>Cestoda</taxon>
        <taxon>Eucestoda</taxon>
        <taxon>Cyclophyllidea</taxon>
        <taxon>Taeniidae</taxon>
        <taxon>Taenia</taxon>
    </lineage>
</organism>
<evidence type="ECO:0000313" key="3">
    <source>
        <dbReference type="WBParaSite" id="TASK_0000805501-mRNA-1"/>
    </source>
</evidence>
<proteinExistence type="predicted"/>
<dbReference type="Proteomes" id="UP000282613">
    <property type="component" value="Unassembled WGS sequence"/>
</dbReference>
<reference evidence="3" key="1">
    <citation type="submission" date="2017-02" db="UniProtKB">
        <authorList>
            <consortium name="WormBaseParasite"/>
        </authorList>
    </citation>
    <scope>IDENTIFICATION</scope>
</reference>